<dbReference type="Proteomes" id="UP000652477">
    <property type="component" value="Unassembled WGS sequence"/>
</dbReference>
<name>A0A923LGI7_9FIRM</name>
<keyword evidence="1" id="KW-0472">Membrane</keyword>
<keyword evidence="3" id="KW-1185">Reference proteome</keyword>
<accession>A0A923LGI7</accession>
<proteinExistence type="predicted"/>
<protein>
    <submittedName>
        <fullName evidence="2">Stage II sporulation protein M</fullName>
    </submittedName>
</protein>
<sequence>MKILHTRKQLFIFFMPGFLAGILYINLLAKQYVAEPGIFSDYFLKQFGNVEIIMEEYIWYLLRLRILPFLVLLGLSFTKMRKISAILFLVWTGISSGILISAAILELGIKGSLLCIVGIFPQFLFYIPAYVVLIWYCYSYPQNRWNSQKSIFVAIMIFIGIIVEAYVNPILVAAFLSTL</sequence>
<comment type="caution">
    <text evidence="2">The sequence shown here is derived from an EMBL/GenBank/DDBJ whole genome shotgun (WGS) entry which is preliminary data.</text>
</comment>
<dbReference type="EMBL" id="JACOPF010000001">
    <property type="protein sequence ID" value="MBC5688327.1"/>
    <property type="molecule type" value="Genomic_DNA"/>
</dbReference>
<reference evidence="2" key="1">
    <citation type="submission" date="2020-08" db="EMBL/GenBank/DDBJ databases">
        <title>Genome public.</title>
        <authorList>
            <person name="Liu C."/>
            <person name="Sun Q."/>
        </authorList>
    </citation>
    <scope>NUCLEOTIDE SEQUENCE</scope>
    <source>
        <strain evidence="2">NSJ-55</strain>
    </source>
</reference>
<feature type="transmembrane region" description="Helical" evidence="1">
    <location>
        <begin position="85"/>
        <end position="105"/>
    </location>
</feature>
<keyword evidence="1" id="KW-1133">Transmembrane helix</keyword>
<dbReference type="RefSeq" id="WP_186874948.1">
    <property type="nucleotide sequence ID" value="NZ_JACOPF010000001.1"/>
</dbReference>
<feature type="transmembrane region" description="Helical" evidence="1">
    <location>
        <begin position="150"/>
        <end position="176"/>
    </location>
</feature>
<keyword evidence="1" id="KW-0812">Transmembrane</keyword>
<feature type="transmembrane region" description="Helical" evidence="1">
    <location>
        <begin position="12"/>
        <end position="29"/>
    </location>
</feature>
<evidence type="ECO:0000256" key="1">
    <source>
        <dbReference type="SAM" id="Phobius"/>
    </source>
</evidence>
<gene>
    <name evidence="2" type="ORF">H8S37_05220</name>
</gene>
<evidence type="ECO:0000313" key="3">
    <source>
        <dbReference type="Proteomes" id="UP000652477"/>
    </source>
</evidence>
<feature type="transmembrane region" description="Helical" evidence="1">
    <location>
        <begin position="57"/>
        <end position="78"/>
    </location>
</feature>
<organism evidence="2 3">
    <name type="scientific">Mediterraneibacter hominis</name>
    <dbReference type="NCBI Taxonomy" id="2763054"/>
    <lineage>
        <taxon>Bacteria</taxon>
        <taxon>Bacillati</taxon>
        <taxon>Bacillota</taxon>
        <taxon>Clostridia</taxon>
        <taxon>Lachnospirales</taxon>
        <taxon>Lachnospiraceae</taxon>
        <taxon>Mediterraneibacter</taxon>
    </lineage>
</organism>
<evidence type="ECO:0000313" key="2">
    <source>
        <dbReference type="EMBL" id="MBC5688327.1"/>
    </source>
</evidence>
<feature type="transmembrane region" description="Helical" evidence="1">
    <location>
        <begin position="111"/>
        <end position="138"/>
    </location>
</feature>
<dbReference type="AlphaFoldDB" id="A0A923LGI7"/>